<proteinExistence type="predicted"/>
<evidence type="ECO:0000313" key="2">
    <source>
        <dbReference type="EMBL" id="AEQ51451.1"/>
    </source>
</evidence>
<dbReference type="KEGG" id="phl:KKY_1430"/>
<dbReference type="STRING" id="1082931.KKY_1430"/>
<dbReference type="RefSeq" id="WP_014130600.1">
    <property type="nucleotide sequence ID" value="NC_016078.1"/>
</dbReference>
<dbReference type="eggNOG" id="ENOG5032Z57">
    <property type="taxonomic scope" value="Bacteria"/>
</dbReference>
<dbReference type="EMBL" id="CP003075">
    <property type="protein sequence ID" value="AEQ51451.1"/>
    <property type="molecule type" value="Genomic_DNA"/>
</dbReference>
<dbReference type="InterPro" id="IPR025438">
    <property type="entry name" value="DUF4180"/>
</dbReference>
<dbReference type="Pfam" id="PF13788">
    <property type="entry name" value="DUF4180"/>
    <property type="match status" value="1"/>
</dbReference>
<keyword evidence="3" id="KW-1185">Reference proteome</keyword>
<name>G4R9P4_PELHB</name>
<dbReference type="Proteomes" id="UP000008850">
    <property type="component" value="Chromosome"/>
</dbReference>
<evidence type="ECO:0000259" key="1">
    <source>
        <dbReference type="Pfam" id="PF13788"/>
    </source>
</evidence>
<organism evidence="2 3">
    <name type="scientific">Pelagibacterium halotolerans (strain DSM 22347 / JCM 15775 / CGMCC 1.7692 / B2)</name>
    <dbReference type="NCBI Taxonomy" id="1082931"/>
    <lineage>
        <taxon>Bacteria</taxon>
        <taxon>Pseudomonadati</taxon>
        <taxon>Pseudomonadota</taxon>
        <taxon>Alphaproteobacteria</taxon>
        <taxon>Hyphomicrobiales</taxon>
        <taxon>Devosiaceae</taxon>
        <taxon>Pelagibacterium</taxon>
    </lineage>
</organism>
<protein>
    <submittedName>
        <fullName evidence="2">Carboxylesterase NP</fullName>
    </submittedName>
</protein>
<dbReference type="HOGENOM" id="CLU_151995_0_0_5"/>
<dbReference type="AlphaFoldDB" id="G4R9P4"/>
<reference evidence="2 3" key="1">
    <citation type="journal article" date="2012" name="J. Bacteriol.">
        <title>Complete genome sequence of Pelagibacterium halotolerans B2T.</title>
        <authorList>
            <person name="Huo Y.Y."/>
            <person name="Cheng H."/>
            <person name="Han X.F."/>
            <person name="Jiang X.W."/>
            <person name="Sun C."/>
            <person name="Zhang X.Q."/>
            <person name="Zhu X.F."/>
            <person name="Liu Y.F."/>
            <person name="Li P.F."/>
            <person name="Ni P.X."/>
            <person name="Wu M."/>
        </authorList>
    </citation>
    <scope>NUCLEOTIDE SEQUENCE [LARGE SCALE GENOMIC DNA]</scope>
    <source>
        <strain evidence="3">DSM 22347 / JCM 15775 / CGMCC 1.7692 / B2</strain>
    </source>
</reference>
<sequence>MPGTVVELANRDVLVLDASHDLAAATLANDLIGLVWEHEVEIIAVPAECLPAEVFNLRSGILGEMAQKAANYRVRMAIVGDVSGHMAASKAFRDYVYETNKGLTLWMVPDMAALDVRLGTGPVV</sequence>
<gene>
    <name evidence="2" type="ordered locus">KKY_1430</name>
</gene>
<evidence type="ECO:0000313" key="3">
    <source>
        <dbReference type="Proteomes" id="UP000008850"/>
    </source>
</evidence>
<feature type="domain" description="DUF4180" evidence="1">
    <location>
        <begin position="10"/>
        <end position="118"/>
    </location>
</feature>
<accession>G4R9P4</accession>